<comment type="caution">
    <text evidence="1">The sequence shown here is derived from an EMBL/GenBank/DDBJ whole genome shotgun (WGS) entry which is preliminary data.</text>
</comment>
<evidence type="ECO:0000313" key="2">
    <source>
        <dbReference type="Proteomes" id="UP000324222"/>
    </source>
</evidence>
<protein>
    <submittedName>
        <fullName evidence="1">Uncharacterized protein</fullName>
    </submittedName>
</protein>
<dbReference type="Proteomes" id="UP000324222">
    <property type="component" value="Unassembled WGS sequence"/>
</dbReference>
<keyword evidence="2" id="KW-1185">Reference proteome</keyword>
<accession>A0A5B7I4X9</accession>
<name>A0A5B7I4X9_PORTR</name>
<organism evidence="1 2">
    <name type="scientific">Portunus trituberculatus</name>
    <name type="common">Swimming crab</name>
    <name type="synonym">Neptunus trituberculatus</name>
    <dbReference type="NCBI Taxonomy" id="210409"/>
    <lineage>
        <taxon>Eukaryota</taxon>
        <taxon>Metazoa</taxon>
        <taxon>Ecdysozoa</taxon>
        <taxon>Arthropoda</taxon>
        <taxon>Crustacea</taxon>
        <taxon>Multicrustacea</taxon>
        <taxon>Malacostraca</taxon>
        <taxon>Eumalacostraca</taxon>
        <taxon>Eucarida</taxon>
        <taxon>Decapoda</taxon>
        <taxon>Pleocyemata</taxon>
        <taxon>Brachyura</taxon>
        <taxon>Eubrachyura</taxon>
        <taxon>Portunoidea</taxon>
        <taxon>Portunidae</taxon>
        <taxon>Portuninae</taxon>
        <taxon>Portunus</taxon>
    </lineage>
</organism>
<evidence type="ECO:0000313" key="1">
    <source>
        <dbReference type="EMBL" id="MPC77373.1"/>
    </source>
</evidence>
<dbReference type="AlphaFoldDB" id="A0A5B7I4X9"/>
<gene>
    <name evidence="1" type="ORF">E2C01_071825</name>
</gene>
<reference evidence="1 2" key="1">
    <citation type="submission" date="2019-05" db="EMBL/GenBank/DDBJ databases">
        <title>Another draft genome of Portunus trituberculatus and its Hox gene families provides insights of decapod evolution.</title>
        <authorList>
            <person name="Jeong J.-H."/>
            <person name="Song I."/>
            <person name="Kim S."/>
            <person name="Choi T."/>
            <person name="Kim D."/>
            <person name="Ryu S."/>
            <person name="Kim W."/>
        </authorList>
    </citation>
    <scope>NUCLEOTIDE SEQUENCE [LARGE SCALE GENOMIC DNA]</scope>
    <source>
        <tissue evidence="1">Muscle</tissue>
    </source>
</reference>
<dbReference type="EMBL" id="VSRR010045711">
    <property type="protein sequence ID" value="MPC77373.1"/>
    <property type="molecule type" value="Genomic_DNA"/>
</dbReference>
<proteinExistence type="predicted"/>
<sequence length="40" mass="4754">MNAFELIILPIIQRLGLIILLSRLYSTPDRYATFIFWLDI</sequence>